<feature type="binding site" evidence="3">
    <location>
        <position position="260"/>
    </location>
    <ligand>
        <name>L-histidine</name>
        <dbReference type="ChEBI" id="CHEBI:57595"/>
    </ligand>
</feature>
<evidence type="ECO:0000256" key="3">
    <source>
        <dbReference type="PIRSR" id="PIRSR001549-1"/>
    </source>
</evidence>
<evidence type="ECO:0000256" key="1">
    <source>
        <dbReference type="ARBA" id="ARBA00008226"/>
    </source>
</evidence>
<dbReference type="InterPro" id="IPR045864">
    <property type="entry name" value="aa-tRNA-synth_II/BPL/LPL"/>
</dbReference>
<feature type="non-terminal residue" evidence="5">
    <location>
        <position position="303"/>
    </location>
</feature>
<dbReference type="AlphaFoldDB" id="A0A2M8ESB5"/>
<feature type="binding site" evidence="3">
    <location>
        <position position="130"/>
    </location>
    <ligand>
        <name>L-histidine</name>
        <dbReference type="ChEBI" id="CHEBI:57595"/>
    </ligand>
</feature>
<keyword evidence="5" id="KW-0436">Ligase</keyword>
<feature type="binding site" evidence="3">
    <location>
        <begin position="82"/>
        <end position="84"/>
    </location>
    <ligand>
        <name>L-histidine</name>
        <dbReference type="ChEBI" id="CHEBI:57595"/>
    </ligand>
</feature>
<dbReference type="Pfam" id="PF13393">
    <property type="entry name" value="tRNA-synt_His"/>
    <property type="match status" value="1"/>
</dbReference>
<sequence>MTKLKFQPVKGTRDFYPEQMAFRNWLFGKMREVSKRFGYQEYEGPILEPLELYAAKSGEELVKKQTFVLTDRGGRKLALRPEMTPTLARMVAQKQAELPKPIRWFSIGPRFRYEQPQKGRLREFYQWDIDILGSQAPEADAEIIAIAAEFFKSLGLSPKEVKIKVNDRKLIEQKLSFIEIPKTKIQEVFRAIDKKEKMTDGEWKDWLPEIGLNKLQIKDLEGILKDKDFSRESEELTRIFSTLSDLGVSEYVEFDPNIVRGLDYYTGVVFEAQDKEGKFRAILGGGRYDNLVEIVGGPKLGGV</sequence>
<dbReference type="Proteomes" id="UP000229816">
    <property type="component" value="Unassembled WGS sequence"/>
</dbReference>
<protein>
    <recommendedName>
        <fullName evidence="2">Histidine--tRNA ligase</fullName>
        <ecNumber evidence="2">6.1.1.21</ecNumber>
    </recommendedName>
</protein>
<feature type="binding site" evidence="3">
    <location>
        <begin position="264"/>
        <end position="265"/>
    </location>
    <ligand>
        <name>L-histidine</name>
        <dbReference type="ChEBI" id="CHEBI:57595"/>
    </ligand>
</feature>
<proteinExistence type="inferred from homology"/>
<dbReference type="GO" id="GO:0005737">
    <property type="term" value="C:cytoplasm"/>
    <property type="evidence" value="ECO:0007669"/>
    <property type="project" value="UniProtKB-UniRule"/>
</dbReference>
<accession>A0A2M8ESB5</accession>
<feature type="binding site" evidence="3">
    <location>
        <position position="126"/>
    </location>
    <ligand>
        <name>L-histidine</name>
        <dbReference type="ChEBI" id="CHEBI:57595"/>
    </ligand>
</feature>
<name>A0A2M8ESB5_9BACT</name>
<feature type="domain" description="Aminoacyl-transfer RNA synthetases class-II family profile" evidence="4">
    <location>
        <begin position="11"/>
        <end position="264"/>
    </location>
</feature>
<dbReference type="CDD" id="cd00773">
    <property type="entry name" value="HisRS-like_core"/>
    <property type="match status" value="1"/>
</dbReference>
<dbReference type="PROSITE" id="PS50862">
    <property type="entry name" value="AA_TRNA_LIGASE_II"/>
    <property type="match status" value="1"/>
</dbReference>
<dbReference type="GO" id="GO:0005524">
    <property type="term" value="F:ATP binding"/>
    <property type="evidence" value="ECO:0007669"/>
    <property type="project" value="InterPro"/>
</dbReference>
<evidence type="ECO:0000313" key="5">
    <source>
        <dbReference type="EMBL" id="PJC28023.1"/>
    </source>
</evidence>
<comment type="caution">
    <text evidence="5">The sequence shown here is derived from an EMBL/GenBank/DDBJ whole genome shotgun (WGS) entry which is preliminary data.</text>
</comment>
<reference evidence="6" key="1">
    <citation type="submission" date="2017-09" db="EMBL/GenBank/DDBJ databases">
        <title>Depth-based differentiation of microbial function through sediment-hosted aquifers and enrichment of novel symbionts in the deep terrestrial subsurface.</title>
        <authorList>
            <person name="Probst A.J."/>
            <person name="Ladd B."/>
            <person name="Jarett J.K."/>
            <person name="Geller-Mcgrath D.E."/>
            <person name="Sieber C.M.K."/>
            <person name="Emerson J.B."/>
            <person name="Anantharaman K."/>
            <person name="Thomas B.C."/>
            <person name="Malmstrom R."/>
            <person name="Stieglmeier M."/>
            <person name="Klingl A."/>
            <person name="Woyke T."/>
            <person name="Ryan C.M."/>
            <person name="Banfield J.F."/>
        </authorList>
    </citation>
    <scope>NUCLEOTIDE SEQUENCE [LARGE SCALE GENOMIC DNA]</scope>
</reference>
<dbReference type="InterPro" id="IPR015807">
    <property type="entry name" value="His-tRNA-ligase"/>
</dbReference>
<dbReference type="GO" id="GO:0006427">
    <property type="term" value="P:histidyl-tRNA aminoacylation"/>
    <property type="evidence" value="ECO:0007669"/>
    <property type="project" value="UniProtKB-UniRule"/>
</dbReference>
<feature type="binding site" evidence="3">
    <location>
        <position position="112"/>
    </location>
    <ligand>
        <name>L-histidine</name>
        <dbReference type="ChEBI" id="CHEBI:57595"/>
    </ligand>
</feature>
<dbReference type="PANTHER" id="PTHR43707:SF1">
    <property type="entry name" value="HISTIDINE--TRNA LIGASE, MITOCHONDRIAL-RELATED"/>
    <property type="match status" value="1"/>
</dbReference>
<evidence type="ECO:0000313" key="6">
    <source>
        <dbReference type="Proteomes" id="UP000229816"/>
    </source>
</evidence>
<dbReference type="InterPro" id="IPR006195">
    <property type="entry name" value="aa-tRNA-synth_II"/>
</dbReference>
<evidence type="ECO:0000259" key="4">
    <source>
        <dbReference type="PROSITE" id="PS50862"/>
    </source>
</evidence>
<dbReference type="PIRSF" id="PIRSF001549">
    <property type="entry name" value="His-tRNA_synth"/>
    <property type="match status" value="1"/>
</dbReference>
<comment type="similarity">
    <text evidence="1">Belongs to the class-II aminoacyl-tRNA synthetase family.</text>
</comment>
<dbReference type="InterPro" id="IPR004516">
    <property type="entry name" value="HisRS/HisZ"/>
</dbReference>
<gene>
    <name evidence="5" type="primary">hisS</name>
    <name evidence="5" type="ORF">CO054_02355</name>
</gene>
<dbReference type="EC" id="6.1.1.21" evidence="2"/>
<organism evidence="5 6">
    <name type="scientific">Candidatus Shapirobacteria bacterium CG_4_9_14_0_2_um_filter_39_11</name>
    <dbReference type="NCBI Taxonomy" id="1974478"/>
    <lineage>
        <taxon>Bacteria</taxon>
        <taxon>Candidatus Shapironibacteriota</taxon>
    </lineage>
</organism>
<dbReference type="SUPFAM" id="SSF55681">
    <property type="entry name" value="Class II aaRS and biotin synthetases"/>
    <property type="match status" value="1"/>
</dbReference>
<dbReference type="GO" id="GO:0004821">
    <property type="term" value="F:histidine-tRNA ligase activity"/>
    <property type="evidence" value="ECO:0007669"/>
    <property type="project" value="UniProtKB-UniRule"/>
</dbReference>
<dbReference type="PANTHER" id="PTHR43707">
    <property type="entry name" value="HISTIDYL-TRNA SYNTHETASE"/>
    <property type="match status" value="1"/>
</dbReference>
<evidence type="ECO:0000256" key="2">
    <source>
        <dbReference type="NCBIfam" id="TIGR00442"/>
    </source>
</evidence>
<dbReference type="InterPro" id="IPR041715">
    <property type="entry name" value="HisRS-like_core"/>
</dbReference>
<dbReference type="NCBIfam" id="TIGR00442">
    <property type="entry name" value="hisS"/>
    <property type="match status" value="1"/>
</dbReference>
<dbReference type="EMBL" id="PFSF01000049">
    <property type="protein sequence ID" value="PJC28023.1"/>
    <property type="molecule type" value="Genomic_DNA"/>
</dbReference>
<dbReference type="Gene3D" id="3.30.930.10">
    <property type="entry name" value="Bira Bifunctional Protein, Domain 2"/>
    <property type="match status" value="1"/>
</dbReference>